<organism evidence="3 4">
    <name type="scientific">Geodia barretti</name>
    <name type="common">Barrett's horny sponge</name>
    <dbReference type="NCBI Taxonomy" id="519541"/>
    <lineage>
        <taxon>Eukaryota</taxon>
        <taxon>Metazoa</taxon>
        <taxon>Porifera</taxon>
        <taxon>Demospongiae</taxon>
        <taxon>Heteroscleromorpha</taxon>
        <taxon>Tetractinellida</taxon>
        <taxon>Astrophorina</taxon>
        <taxon>Geodiidae</taxon>
        <taxon>Geodia</taxon>
    </lineage>
</organism>
<evidence type="ECO:0000313" key="3">
    <source>
        <dbReference type="EMBL" id="CAI8047172.1"/>
    </source>
</evidence>
<dbReference type="SMART" id="SM00854">
    <property type="entry name" value="PGA_cap"/>
    <property type="match status" value="1"/>
</dbReference>
<dbReference type="SUPFAM" id="SSF56300">
    <property type="entry name" value="Metallo-dependent phosphatases"/>
    <property type="match status" value="1"/>
</dbReference>
<dbReference type="AlphaFoldDB" id="A0AA35XDV1"/>
<dbReference type="InterPro" id="IPR019079">
    <property type="entry name" value="Capsule_synth_CapA"/>
</dbReference>
<gene>
    <name evidence="3" type="ORF">GBAR_LOCUS26070</name>
</gene>
<dbReference type="Proteomes" id="UP001174909">
    <property type="component" value="Unassembled WGS sequence"/>
</dbReference>
<dbReference type="Pfam" id="PF09587">
    <property type="entry name" value="PGA_cap"/>
    <property type="match status" value="1"/>
</dbReference>
<dbReference type="CDD" id="cd07381">
    <property type="entry name" value="MPP_CapA"/>
    <property type="match status" value="1"/>
</dbReference>
<dbReference type="PANTHER" id="PTHR33393:SF13">
    <property type="entry name" value="PGA BIOSYNTHESIS PROTEIN CAPA"/>
    <property type="match status" value="1"/>
</dbReference>
<name>A0AA35XDV1_GEOBA</name>
<comment type="similarity">
    <text evidence="1">Belongs to the CapA family.</text>
</comment>
<dbReference type="InterPro" id="IPR052169">
    <property type="entry name" value="CW_Biosynth-Accessory"/>
</dbReference>
<sequence length="442" mass="48955">MVNRTKKSRFLAVVVAGALTAGLAAETVAQDRLTMALTGDSIITRKLSVYEEPEFLRMIDLLRGADLAFTNLEILFHDWESYPMSSSGGTYMRAQPELVQEFVWAGIDMGSLANNHSGDYGPPAMLLTEKYVREAGMVAAGVGRSLAEAREAKFIETKDGRVALISLASTFPNHSMAGKSRDDIPPRPGLNPLRHIRTYEVTKDQLEGVRATMRDLKMNPPAEGTSLNFLRNRFELADAPGVRTEPHPEDMAEIAMIVSNARRQADHVMFLETFARAMVDAGASIFVGHGPHALRAIEMYKGVPILYSLGDFVFQNETLQRLPYENYHGVGLNESDGLADFNEARYNNDTTGFPTIPEIWEAVIAVPEWSGQQLVELTLHPISLGYGQPRHVRGRPMMAEGPLADKILQDLVRLSEPYGTQFEIRDGVARVVLPPETTDEQQ</sequence>
<dbReference type="EMBL" id="CASHTH010003616">
    <property type="protein sequence ID" value="CAI8047172.1"/>
    <property type="molecule type" value="Genomic_DNA"/>
</dbReference>
<evidence type="ECO:0000313" key="4">
    <source>
        <dbReference type="Proteomes" id="UP001174909"/>
    </source>
</evidence>
<protein>
    <submittedName>
        <fullName evidence="3">Uncharacterized protein y4uA</fullName>
    </submittedName>
</protein>
<dbReference type="InterPro" id="IPR029052">
    <property type="entry name" value="Metallo-depent_PP-like"/>
</dbReference>
<proteinExistence type="inferred from homology"/>
<comment type="caution">
    <text evidence="3">The sequence shown here is derived from an EMBL/GenBank/DDBJ whole genome shotgun (WGS) entry which is preliminary data.</text>
</comment>
<reference evidence="3" key="1">
    <citation type="submission" date="2023-03" db="EMBL/GenBank/DDBJ databases">
        <authorList>
            <person name="Steffen K."/>
            <person name="Cardenas P."/>
        </authorList>
    </citation>
    <scope>NUCLEOTIDE SEQUENCE</scope>
</reference>
<evidence type="ECO:0000259" key="2">
    <source>
        <dbReference type="SMART" id="SM00854"/>
    </source>
</evidence>
<dbReference type="PANTHER" id="PTHR33393">
    <property type="entry name" value="POLYGLUTAMINE SYNTHESIS ACCESSORY PROTEIN RV0574C-RELATED"/>
    <property type="match status" value="1"/>
</dbReference>
<evidence type="ECO:0000256" key="1">
    <source>
        <dbReference type="ARBA" id="ARBA00005662"/>
    </source>
</evidence>
<accession>A0AA35XDV1</accession>
<keyword evidence="4" id="KW-1185">Reference proteome</keyword>
<feature type="domain" description="Capsule synthesis protein CapA" evidence="2">
    <location>
        <begin position="34"/>
        <end position="316"/>
    </location>
</feature>